<comment type="subcellular location">
    <subcellularLocation>
        <location evidence="1">Cytoplasm</location>
        <location evidence="1">Cytoskeleton</location>
        <location evidence="1">Spindle</location>
    </subcellularLocation>
</comment>
<keyword evidence="4" id="KW-0493">Microtubule</keyword>
<evidence type="ECO:0000259" key="7">
    <source>
        <dbReference type="SMART" id="SM01349"/>
    </source>
</evidence>
<keyword evidence="5" id="KW-0498">Mitosis</keyword>
<comment type="similarity">
    <text evidence="2">Belongs to the CLASP family.</text>
</comment>
<protein>
    <recommendedName>
        <fullName evidence="7">TOG domain-containing protein</fullName>
    </recommendedName>
</protein>
<evidence type="ECO:0000256" key="5">
    <source>
        <dbReference type="ARBA" id="ARBA00022776"/>
    </source>
</evidence>
<dbReference type="SUPFAM" id="SSF48371">
    <property type="entry name" value="ARM repeat"/>
    <property type="match status" value="1"/>
</dbReference>
<evidence type="ECO:0000256" key="2">
    <source>
        <dbReference type="ARBA" id="ARBA00009549"/>
    </source>
</evidence>
<dbReference type="InterPro" id="IPR011989">
    <property type="entry name" value="ARM-like"/>
</dbReference>
<dbReference type="PANTHER" id="PTHR21567:SF9">
    <property type="entry name" value="CLIP-ASSOCIATING PROTEIN"/>
    <property type="match status" value="1"/>
</dbReference>
<reference evidence="8 9" key="1">
    <citation type="submission" date="2009-12" db="EMBL/GenBank/DDBJ databases">
        <title>The draft genome of Batrachochytrium dendrobatidis.</title>
        <authorList>
            <consortium name="US DOE Joint Genome Institute (JGI-PGF)"/>
            <person name="Kuo A."/>
            <person name="Salamov A."/>
            <person name="Schmutz J."/>
            <person name="Lucas S."/>
            <person name="Pitluck S."/>
            <person name="Rosenblum E."/>
            <person name="Stajich J."/>
            <person name="Eisen M."/>
            <person name="Grigoriev I.V."/>
        </authorList>
    </citation>
    <scope>NUCLEOTIDE SEQUENCE [LARGE SCALE GENOMIC DNA]</scope>
    <source>
        <strain evidence="9">JAM81 / FGSC 10211</strain>
    </source>
</reference>
<dbReference type="InterPro" id="IPR024395">
    <property type="entry name" value="CLASP_N_dom"/>
</dbReference>
<dbReference type="GO" id="GO:1990023">
    <property type="term" value="C:mitotic spindle midzone"/>
    <property type="evidence" value="ECO:0000318"/>
    <property type="project" value="GO_Central"/>
</dbReference>
<dbReference type="EMBL" id="GL882895">
    <property type="protein sequence ID" value="EGF76787.1"/>
    <property type="molecule type" value="Genomic_DNA"/>
</dbReference>
<feature type="compositionally biased region" description="Low complexity" evidence="6">
    <location>
        <begin position="13"/>
        <end position="24"/>
    </location>
</feature>
<dbReference type="SMART" id="SM01349">
    <property type="entry name" value="TOG"/>
    <property type="match status" value="1"/>
</dbReference>
<feature type="compositionally biased region" description="Polar residues" evidence="6">
    <location>
        <begin position="361"/>
        <end position="379"/>
    </location>
</feature>
<dbReference type="InterPro" id="IPR016024">
    <property type="entry name" value="ARM-type_fold"/>
</dbReference>
<dbReference type="GO" id="GO:0005815">
    <property type="term" value="C:microtubule organizing center"/>
    <property type="evidence" value="ECO:0000318"/>
    <property type="project" value="GO_Central"/>
</dbReference>
<organism evidence="8 9">
    <name type="scientific">Batrachochytrium dendrobatidis (strain JAM81 / FGSC 10211)</name>
    <name type="common">Frog chytrid fungus</name>
    <dbReference type="NCBI Taxonomy" id="684364"/>
    <lineage>
        <taxon>Eukaryota</taxon>
        <taxon>Fungi</taxon>
        <taxon>Fungi incertae sedis</taxon>
        <taxon>Chytridiomycota</taxon>
        <taxon>Chytridiomycota incertae sedis</taxon>
        <taxon>Chytridiomycetes</taxon>
        <taxon>Rhizophydiales</taxon>
        <taxon>Rhizophydiales incertae sedis</taxon>
        <taxon>Batrachochytrium</taxon>
    </lineage>
</organism>
<feature type="domain" description="TOG" evidence="7">
    <location>
        <begin position="43"/>
        <end position="279"/>
    </location>
</feature>
<keyword evidence="5" id="KW-0131">Cell cycle</keyword>
<dbReference type="AlphaFoldDB" id="F4PDI1"/>
<evidence type="ECO:0000256" key="6">
    <source>
        <dbReference type="SAM" id="MobiDB-lite"/>
    </source>
</evidence>
<name>F4PDI1_BATDJ</name>
<gene>
    <name evidence="8" type="ORF">BATDEDRAFT_92406</name>
</gene>
<dbReference type="Pfam" id="PF12348">
    <property type="entry name" value="CLASP_N"/>
    <property type="match status" value="1"/>
</dbReference>
<dbReference type="GO" id="GO:0005881">
    <property type="term" value="C:cytoplasmic microtubule"/>
    <property type="evidence" value="ECO:0000318"/>
    <property type="project" value="GO_Central"/>
</dbReference>
<feature type="region of interest" description="Disordered" evidence="6">
    <location>
        <begin position="336"/>
        <end position="379"/>
    </location>
</feature>
<sequence>MVDTGSTLDRSHSASLSKSQTASSGMGMTAPEPTVIMVNSNRELELECTNLIGIFAGKETEENWEAREVSLQRLRGILRGDAPAMSAFAAHLKLLSEPISRTLHSLRTALVITCCTVVAELAVFTWTDLDPHVDMLLTHLFQISASTKKLVMSAAVNAIKSIIMINTFHPKQLVHFSTGITNKSQSLRQVTADCLRLFIERNVGSPALLQAIEKSASVETIEKIVKKGLKDANDKVREAARDAFYFYSIGWPDRAAKMLDLLELSVQKAIQRHKKPLTTQMIVPRIYTLESTSVSAAETDHLQVAYQSSTKSIENCPIPNHEIDSPQQTISSEAHSYNQDLQSSQYSSKSVSPNKPSNQSGKSAGNTRAKSGPSISQPKVSKDLQILQQLESADTEDKLQGFYAILNTVQESSLMKQPIPFSSESLQNMRQSILSFYTIAEGEFLSSLLDLEYMDILLEAGLVDLTDIIMSALRASISVQSESDKKVVEKCLDLIKRSFNADELMDVLLSQIGAIHSSTEKLDSQSDGSNICKSFKVGTLAAPLAQFLQSVAMLYTSNEDDADIKHYMTDAAKVGDMMKILVPIVHGSQAVPAAATFILGTLQCVHNISPQLFKCCMETFDYELANGVYIALGLPCSMTPSHLTDSLNSVVDKPLIEFDEVSLTPQKLVRDAHVNTPTFHFSQQDVCAKDVPPLPMPCSQHEGNDFMDHLDAENDNVFGDLSRIDSVLHDTSVMDSCMDEPSVQLSESANVLNETMPSGFADTSTIGPSYLSNSTSVYSTNAIVIHDNQRDTQDMSNTSADMSDDENISFTQVSGLVSANVQTSTPHTPSRQIPSVLDPFQAQNSACSENLIDLSCSAISGLVGAECEFPAPVLGHLERLVTDHDTPVKLQFNRRDQQNYLLSTGTPTPKRLKQHDELEQQINHLRVGTMTIGTTRRLMRISEADAKLPQQDSLKWGQWLGPLMLAIKEIVSFPQTDSDMLEQCLVLIKTLIKNQYVFFDGLEYEVIYLLLDCRSTGTAQVSGSAEAALDVMIEKLDPDALFEAFISILQRWDLHDENDPGRRVRLLLDHTSSVEYQPSPAASCLICLSRLIKSKFDMQDLNHTHRTNSLMNLASKIVWWCLVYYKAVNSDNLEIRKACIDLLVCVGDIIGDHIWTHVTPIFSEAQRKLLGVYIARSKRRTEQR</sequence>
<dbReference type="RefSeq" id="XP_006682729.1">
    <property type="nucleotide sequence ID" value="XM_006682666.1"/>
</dbReference>
<dbReference type="STRING" id="684364.F4PDI1"/>
<evidence type="ECO:0000256" key="4">
    <source>
        <dbReference type="ARBA" id="ARBA00022701"/>
    </source>
</evidence>
<accession>F4PDI1</accession>
<feature type="compositionally biased region" description="Low complexity" evidence="6">
    <location>
        <begin position="343"/>
        <end position="360"/>
    </location>
</feature>
<evidence type="ECO:0000256" key="3">
    <source>
        <dbReference type="ARBA" id="ARBA00022618"/>
    </source>
</evidence>
<feature type="region of interest" description="Disordered" evidence="6">
    <location>
        <begin position="1"/>
        <end position="31"/>
    </location>
</feature>
<dbReference type="GO" id="GO:0072686">
    <property type="term" value="C:mitotic spindle"/>
    <property type="evidence" value="ECO:0000318"/>
    <property type="project" value="GO_Central"/>
</dbReference>
<keyword evidence="3" id="KW-0132">Cell division</keyword>
<dbReference type="Proteomes" id="UP000007241">
    <property type="component" value="Unassembled WGS sequence"/>
</dbReference>
<evidence type="ECO:0000313" key="9">
    <source>
        <dbReference type="Proteomes" id="UP000007241"/>
    </source>
</evidence>
<dbReference type="GO" id="GO:0051301">
    <property type="term" value="P:cell division"/>
    <property type="evidence" value="ECO:0007669"/>
    <property type="project" value="UniProtKB-KW"/>
</dbReference>
<dbReference type="GO" id="GO:0090307">
    <property type="term" value="P:mitotic spindle assembly"/>
    <property type="evidence" value="ECO:0000318"/>
    <property type="project" value="GO_Central"/>
</dbReference>
<dbReference type="HOGENOM" id="CLU_272601_0_0_1"/>
<dbReference type="InterPro" id="IPR034085">
    <property type="entry name" value="TOG"/>
</dbReference>
<evidence type="ECO:0000313" key="8">
    <source>
        <dbReference type="EMBL" id="EGF76787.1"/>
    </source>
</evidence>
<evidence type="ECO:0000256" key="1">
    <source>
        <dbReference type="ARBA" id="ARBA00004186"/>
    </source>
</evidence>
<dbReference type="GO" id="GO:0005876">
    <property type="term" value="C:spindle microtubule"/>
    <property type="evidence" value="ECO:0000318"/>
    <property type="project" value="GO_Central"/>
</dbReference>
<dbReference type="GeneID" id="18244613"/>
<proteinExistence type="inferred from homology"/>
<dbReference type="PANTHER" id="PTHR21567">
    <property type="entry name" value="CLASP"/>
    <property type="match status" value="1"/>
</dbReference>
<keyword evidence="9" id="KW-1185">Reference proteome</keyword>
<dbReference type="Gene3D" id="1.25.10.10">
    <property type="entry name" value="Leucine-rich Repeat Variant"/>
    <property type="match status" value="2"/>
</dbReference>
<dbReference type="OrthoDB" id="46159at2759"/>
<dbReference type="GO" id="GO:0008017">
    <property type="term" value="F:microtubule binding"/>
    <property type="evidence" value="ECO:0000318"/>
    <property type="project" value="GO_Central"/>
</dbReference>
<dbReference type="InParanoid" id="F4PDI1"/>